<organism evidence="4 5">
    <name type="scientific">Pseudoalteromonas amylolytica</name>
    <dbReference type="NCBI Taxonomy" id="1859457"/>
    <lineage>
        <taxon>Bacteria</taxon>
        <taxon>Pseudomonadati</taxon>
        <taxon>Pseudomonadota</taxon>
        <taxon>Gammaproteobacteria</taxon>
        <taxon>Alteromonadales</taxon>
        <taxon>Pseudoalteromonadaceae</taxon>
        <taxon>Pseudoalteromonas</taxon>
    </lineage>
</organism>
<reference evidence="4 5" key="1">
    <citation type="submission" date="2016-09" db="EMBL/GenBank/DDBJ databases">
        <title>Pseudoalteromonas amylolytica sp. nov., isolated from the surface seawater.</title>
        <authorList>
            <person name="Wu Y.-H."/>
            <person name="Cheng H."/>
            <person name="Jin X.-B."/>
            <person name="Wang C.-S."/>
            <person name="Xu X.-W."/>
        </authorList>
    </citation>
    <scope>NUCLEOTIDE SEQUENCE [LARGE SCALE GENOMIC DNA]</scope>
    <source>
        <strain evidence="4 5">JW1</strain>
    </source>
</reference>
<dbReference type="Pfam" id="PF07361">
    <property type="entry name" value="Cytochrom_B562"/>
    <property type="match status" value="1"/>
</dbReference>
<evidence type="ECO:0000313" key="4">
    <source>
        <dbReference type="EMBL" id="OHU93005.1"/>
    </source>
</evidence>
<accession>A0A1S1N0R5</accession>
<dbReference type="GO" id="GO:0020037">
    <property type="term" value="F:heme binding"/>
    <property type="evidence" value="ECO:0007669"/>
    <property type="project" value="InterPro"/>
</dbReference>
<dbReference type="AlphaFoldDB" id="A0A1S1N0R5"/>
<keyword evidence="2 3" id="KW-0732">Signal</keyword>
<dbReference type="GO" id="GO:0009055">
    <property type="term" value="F:electron transfer activity"/>
    <property type="evidence" value="ECO:0007669"/>
    <property type="project" value="InterPro"/>
</dbReference>
<dbReference type="InterPro" id="IPR009155">
    <property type="entry name" value="Cyt_b562"/>
</dbReference>
<dbReference type="EMBL" id="MKJU01000005">
    <property type="protein sequence ID" value="OHU93005.1"/>
    <property type="molecule type" value="Genomic_DNA"/>
</dbReference>
<gene>
    <name evidence="4" type="ORF">BET10_03065</name>
</gene>
<comment type="similarity">
    <text evidence="1">Belongs to the cytochrome b562 family.</text>
</comment>
<dbReference type="GO" id="GO:0022900">
    <property type="term" value="P:electron transport chain"/>
    <property type="evidence" value="ECO:0007669"/>
    <property type="project" value="InterPro"/>
</dbReference>
<dbReference type="Proteomes" id="UP000179786">
    <property type="component" value="Unassembled WGS sequence"/>
</dbReference>
<protein>
    <recommendedName>
        <fullName evidence="6">Cytochrome b562 family protein</fullName>
    </recommendedName>
</protein>
<evidence type="ECO:0000256" key="2">
    <source>
        <dbReference type="ARBA" id="ARBA00022729"/>
    </source>
</evidence>
<feature type="chain" id="PRO_5010196510" description="Cytochrome b562 family protein" evidence="3">
    <location>
        <begin position="19"/>
        <end position="130"/>
    </location>
</feature>
<comment type="caution">
    <text evidence="4">The sequence shown here is derived from an EMBL/GenBank/DDBJ whole genome shotgun (WGS) entry which is preliminary data.</text>
</comment>
<dbReference type="SUPFAM" id="SSF47175">
    <property type="entry name" value="Cytochromes"/>
    <property type="match status" value="1"/>
</dbReference>
<evidence type="ECO:0000313" key="5">
    <source>
        <dbReference type="Proteomes" id="UP000179786"/>
    </source>
</evidence>
<evidence type="ECO:0000256" key="3">
    <source>
        <dbReference type="SAM" id="SignalP"/>
    </source>
</evidence>
<sequence>MLRTLLFALFVMSLSVAAKQSSDLEVTMKNMGLAYKNAMKSESQQQLLESLDAFREHLLVSQQHRFEPKLQDKSTEGLQRVANVLANSERLAKEGKLAEAKEQLKKIDALRKQYHELHEPPSIWELLFGK</sequence>
<dbReference type="STRING" id="1859457.BET10_03065"/>
<dbReference type="Gene3D" id="1.20.120.10">
    <property type="entry name" value="Cytochrome c/b562"/>
    <property type="match status" value="1"/>
</dbReference>
<dbReference type="GO" id="GO:0005506">
    <property type="term" value="F:iron ion binding"/>
    <property type="evidence" value="ECO:0007669"/>
    <property type="project" value="InterPro"/>
</dbReference>
<keyword evidence="5" id="KW-1185">Reference proteome</keyword>
<dbReference type="GO" id="GO:0042597">
    <property type="term" value="C:periplasmic space"/>
    <property type="evidence" value="ECO:0007669"/>
    <property type="project" value="InterPro"/>
</dbReference>
<dbReference type="InterPro" id="IPR010980">
    <property type="entry name" value="Cyt_c/b562"/>
</dbReference>
<dbReference type="RefSeq" id="WP_070983010.1">
    <property type="nucleotide sequence ID" value="NZ_MKJU01000005.1"/>
</dbReference>
<dbReference type="OrthoDB" id="6119894at2"/>
<feature type="signal peptide" evidence="3">
    <location>
        <begin position="1"/>
        <end position="18"/>
    </location>
</feature>
<name>A0A1S1N0R5_9GAMM</name>
<evidence type="ECO:0000256" key="1">
    <source>
        <dbReference type="ARBA" id="ARBA00005523"/>
    </source>
</evidence>
<proteinExistence type="inferred from homology"/>
<evidence type="ECO:0008006" key="6">
    <source>
        <dbReference type="Google" id="ProtNLM"/>
    </source>
</evidence>